<reference evidence="1 2" key="1">
    <citation type="submission" date="2014-02" db="EMBL/GenBank/DDBJ databases">
        <title>Expanding our view of genomic diversity in Candidatus Accumulibacter clades.</title>
        <authorList>
            <person name="Skennerton C.T."/>
            <person name="Barr J.J."/>
            <person name="Slater F.R."/>
            <person name="Bond P.L."/>
            <person name="Tyson G.W."/>
        </authorList>
    </citation>
    <scope>NUCLEOTIDE SEQUENCE [LARGE SCALE GENOMIC DNA]</scope>
    <source>
        <strain evidence="2">BA-91</strain>
    </source>
</reference>
<sequence length="53" mass="6011">MLDKPVKSSCTKNCVVESAWVVWIRWATVRSTQQPAWYSSPPMISTGVELINE</sequence>
<organism evidence="1 2">
    <name type="scientific">Candidatus Accumulibacter phosphatis</name>
    <dbReference type="NCBI Taxonomy" id="327160"/>
    <lineage>
        <taxon>Bacteria</taxon>
        <taxon>Pseudomonadati</taxon>
        <taxon>Pseudomonadota</taxon>
        <taxon>Betaproteobacteria</taxon>
        <taxon>Candidatus Accumulibacter</taxon>
    </lineage>
</organism>
<dbReference type="EMBL" id="JDVG02000046">
    <property type="protein sequence ID" value="KFB74391.1"/>
    <property type="molecule type" value="Genomic_DNA"/>
</dbReference>
<accession>A0A080LZV0</accession>
<name>A0A080LZV0_9PROT</name>
<dbReference type="AlphaFoldDB" id="A0A080LZV0"/>
<evidence type="ECO:0000313" key="2">
    <source>
        <dbReference type="Proteomes" id="UP000020077"/>
    </source>
</evidence>
<gene>
    <name evidence="1" type="ORF">AW09_000321</name>
</gene>
<protein>
    <submittedName>
        <fullName evidence="1">Uncharacterized protein</fullName>
    </submittedName>
</protein>
<dbReference type="Proteomes" id="UP000020077">
    <property type="component" value="Unassembled WGS sequence"/>
</dbReference>
<comment type="caution">
    <text evidence="1">The sequence shown here is derived from an EMBL/GenBank/DDBJ whole genome shotgun (WGS) entry which is preliminary data.</text>
</comment>
<proteinExistence type="predicted"/>
<evidence type="ECO:0000313" key="1">
    <source>
        <dbReference type="EMBL" id="KFB74391.1"/>
    </source>
</evidence>